<evidence type="ECO:0000256" key="3">
    <source>
        <dbReference type="ARBA" id="ARBA00022989"/>
    </source>
</evidence>
<name>S3BZE3_OPHP1</name>
<dbReference type="AlphaFoldDB" id="S3BZE3"/>
<dbReference type="GO" id="GO:0016020">
    <property type="term" value="C:membrane"/>
    <property type="evidence" value="ECO:0007669"/>
    <property type="project" value="UniProtKB-SubCell"/>
</dbReference>
<dbReference type="Proteomes" id="UP000016923">
    <property type="component" value="Unassembled WGS sequence"/>
</dbReference>
<feature type="transmembrane region" description="Helical" evidence="5">
    <location>
        <begin position="113"/>
        <end position="133"/>
    </location>
</feature>
<dbReference type="HOGENOM" id="CLU_109915_3_1_1"/>
<dbReference type="EMBL" id="KE148159">
    <property type="protein sequence ID" value="EPE04826.1"/>
    <property type="molecule type" value="Genomic_DNA"/>
</dbReference>
<dbReference type="PANTHER" id="PTHR37451">
    <property type="entry name" value="MARVEL DOMAIN"/>
    <property type="match status" value="1"/>
</dbReference>
<dbReference type="InterPro" id="IPR008253">
    <property type="entry name" value="Marvel"/>
</dbReference>
<keyword evidence="4 5" id="KW-0472">Membrane</keyword>
<dbReference type="OMA" id="ITTIFWF"/>
<keyword evidence="8" id="KW-1185">Reference proteome</keyword>
<sequence length="156" mass="17367">MAYGFVGIVHIVAIVFAIIELGLTGYLVSVYDSSYNRVSSPSILNFMLFNAVWSILVLAYIGLTPLYFTRIFHRLASLALEWITMIFWFAGSIALAVYVGGPYHCTNGFCRSVEAAIAFGFFLWALFCVLVVVDTMESLRSRRHHTTNKTGFSTAA</sequence>
<dbReference type="PANTHER" id="PTHR37451:SF1">
    <property type="entry name" value="MARVEL DOMAIN-CONTAINING PROTEIN"/>
    <property type="match status" value="1"/>
</dbReference>
<gene>
    <name evidence="7" type="ORF">F503_06375</name>
</gene>
<keyword evidence="3 5" id="KW-1133">Transmembrane helix</keyword>
<evidence type="ECO:0000256" key="1">
    <source>
        <dbReference type="ARBA" id="ARBA00004141"/>
    </source>
</evidence>
<evidence type="ECO:0000256" key="2">
    <source>
        <dbReference type="ARBA" id="ARBA00022692"/>
    </source>
</evidence>
<dbReference type="eggNOG" id="ENOG502S522">
    <property type="taxonomic scope" value="Eukaryota"/>
</dbReference>
<organism evidence="7 8">
    <name type="scientific">Ophiostoma piceae (strain UAMH 11346)</name>
    <name type="common">Sap stain fungus</name>
    <dbReference type="NCBI Taxonomy" id="1262450"/>
    <lineage>
        <taxon>Eukaryota</taxon>
        <taxon>Fungi</taxon>
        <taxon>Dikarya</taxon>
        <taxon>Ascomycota</taxon>
        <taxon>Pezizomycotina</taxon>
        <taxon>Sordariomycetes</taxon>
        <taxon>Sordariomycetidae</taxon>
        <taxon>Ophiostomatales</taxon>
        <taxon>Ophiostomataceae</taxon>
        <taxon>Ophiostoma</taxon>
    </lineage>
</organism>
<feature type="domain" description="MARVEL" evidence="6">
    <location>
        <begin position="6"/>
        <end position="132"/>
    </location>
</feature>
<evidence type="ECO:0000256" key="5">
    <source>
        <dbReference type="SAM" id="Phobius"/>
    </source>
</evidence>
<evidence type="ECO:0000259" key="6">
    <source>
        <dbReference type="Pfam" id="PF01284"/>
    </source>
</evidence>
<dbReference type="Pfam" id="PF01284">
    <property type="entry name" value="MARVEL"/>
    <property type="match status" value="1"/>
</dbReference>
<feature type="transmembrane region" description="Helical" evidence="5">
    <location>
        <begin position="80"/>
        <end position="101"/>
    </location>
</feature>
<feature type="transmembrane region" description="Helical" evidence="5">
    <location>
        <begin position="43"/>
        <end position="68"/>
    </location>
</feature>
<comment type="subcellular location">
    <subcellularLocation>
        <location evidence="1">Membrane</location>
        <topology evidence="1">Multi-pass membrane protein</topology>
    </subcellularLocation>
</comment>
<dbReference type="STRING" id="1262450.S3BZE3"/>
<protein>
    <recommendedName>
        <fullName evidence="6">MARVEL domain-containing protein</fullName>
    </recommendedName>
</protein>
<dbReference type="VEuPathDB" id="FungiDB:F503_06375"/>
<proteinExistence type="predicted"/>
<dbReference type="OrthoDB" id="2117453at2759"/>
<accession>S3BZE3</accession>
<evidence type="ECO:0000256" key="4">
    <source>
        <dbReference type="ARBA" id="ARBA00023136"/>
    </source>
</evidence>
<keyword evidence="2 5" id="KW-0812">Transmembrane</keyword>
<evidence type="ECO:0000313" key="8">
    <source>
        <dbReference type="Proteomes" id="UP000016923"/>
    </source>
</evidence>
<evidence type="ECO:0000313" key="7">
    <source>
        <dbReference type="EMBL" id="EPE04826.1"/>
    </source>
</evidence>
<reference evidence="7 8" key="1">
    <citation type="journal article" date="2013" name="BMC Genomics">
        <title>The genome and transcriptome of the pine saprophyte Ophiostoma piceae, and a comparison with the bark beetle-associated pine pathogen Grosmannia clavigera.</title>
        <authorList>
            <person name="Haridas S."/>
            <person name="Wang Y."/>
            <person name="Lim L."/>
            <person name="Massoumi Alamouti S."/>
            <person name="Jackman S."/>
            <person name="Docking R."/>
            <person name="Robertson G."/>
            <person name="Birol I."/>
            <person name="Bohlmann J."/>
            <person name="Breuil C."/>
        </authorList>
    </citation>
    <scope>NUCLEOTIDE SEQUENCE [LARGE SCALE GENOMIC DNA]</scope>
    <source>
        <strain evidence="7 8">UAMH 11346</strain>
    </source>
</reference>
<feature type="transmembrane region" description="Helical" evidence="5">
    <location>
        <begin position="7"/>
        <end position="31"/>
    </location>
</feature>